<evidence type="ECO:0000259" key="12">
    <source>
        <dbReference type="PROSITE" id="PS50110"/>
    </source>
</evidence>
<dbReference type="PROSITE" id="PS50839">
    <property type="entry name" value="CHASE"/>
    <property type="match status" value="1"/>
</dbReference>
<reference evidence="15 16" key="1">
    <citation type="submission" date="2020-12" db="EMBL/GenBank/DDBJ databases">
        <title>Geomonas sp. Red421, isolated from paddy soil.</title>
        <authorList>
            <person name="Xu Z."/>
            <person name="Zhang Z."/>
            <person name="Masuda Y."/>
            <person name="Itoh H."/>
            <person name="Senoo K."/>
        </authorList>
    </citation>
    <scope>NUCLEOTIDE SEQUENCE [LARGE SCALE GENOMIC DNA]</scope>
    <source>
        <strain evidence="15 16">Red421</strain>
    </source>
</reference>
<feature type="domain" description="Response regulatory" evidence="12">
    <location>
        <begin position="723"/>
        <end position="838"/>
    </location>
</feature>
<evidence type="ECO:0000256" key="1">
    <source>
        <dbReference type="ARBA" id="ARBA00000085"/>
    </source>
</evidence>
<dbReference type="PANTHER" id="PTHR43065">
    <property type="entry name" value="SENSOR HISTIDINE KINASE"/>
    <property type="match status" value="1"/>
</dbReference>
<dbReference type="CDD" id="cd00082">
    <property type="entry name" value="HisKA"/>
    <property type="match status" value="1"/>
</dbReference>
<feature type="domain" description="PAS" evidence="13">
    <location>
        <begin position="338"/>
        <end position="408"/>
    </location>
</feature>
<evidence type="ECO:0000313" key="16">
    <source>
        <dbReference type="Proteomes" id="UP000614714"/>
    </source>
</evidence>
<dbReference type="Pfam" id="PF00072">
    <property type="entry name" value="Response_reg"/>
    <property type="match status" value="1"/>
</dbReference>
<dbReference type="CDD" id="cd00156">
    <property type="entry name" value="REC"/>
    <property type="match status" value="1"/>
</dbReference>
<evidence type="ECO:0000259" key="13">
    <source>
        <dbReference type="PROSITE" id="PS50112"/>
    </source>
</evidence>
<dbReference type="InterPro" id="IPR042240">
    <property type="entry name" value="CHASE_sf"/>
</dbReference>
<feature type="transmembrane region" description="Helical" evidence="10">
    <location>
        <begin position="279"/>
        <end position="297"/>
    </location>
</feature>
<dbReference type="PROSITE" id="PS50110">
    <property type="entry name" value="RESPONSE_REGULATORY"/>
    <property type="match status" value="1"/>
</dbReference>
<dbReference type="Gene3D" id="1.10.287.130">
    <property type="match status" value="1"/>
</dbReference>
<evidence type="ECO:0000256" key="3">
    <source>
        <dbReference type="ARBA" id="ARBA00012438"/>
    </source>
</evidence>
<dbReference type="Pfam" id="PF02518">
    <property type="entry name" value="HATPase_c"/>
    <property type="match status" value="1"/>
</dbReference>
<dbReference type="NCBIfam" id="TIGR00229">
    <property type="entry name" value="sensory_box"/>
    <property type="match status" value="1"/>
</dbReference>
<dbReference type="SUPFAM" id="SSF52172">
    <property type="entry name" value="CheY-like"/>
    <property type="match status" value="1"/>
</dbReference>
<dbReference type="CDD" id="cd00130">
    <property type="entry name" value="PAS"/>
    <property type="match status" value="1"/>
</dbReference>
<dbReference type="InterPro" id="IPR000014">
    <property type="entry name" value="PAS"/>
</dbReference>
<accession>A0ABS0YE19</accession>
<feature type="compositionally biased region" description="Polar residues" evidence="9">
    <location>
        <begin position="1"/>
        <end position="12"/>
    </location>
</feature>
<keyword evidence="5 10" id="KW-0812">Transmembrane</keyword>
<keyword evidence="6 10" id="KW-1133">Transmembrane helix</keyword>
<dbReference type="SMART" id="SM00448">
    <property type="entry name" value="REC"/>
    <property type="match status" value="1"/>
</dbReference>
<dbReference type="InterPro" id="IPR035965">
    <property type="entry name" value="PAS-like_dom_sf"/>
</dbReference>
<evidence type="ECO:0000256" key="8">
    <source>
        <dbReference type="PROSITE-ProRule" id="PRU00169"/>
    </source>
</evidence>
<dbReference type="Pfam" id="PF03924">
    <property type="entry name" value="CHASE"/>
    <property type="match status" value="1"/>
</dbReference>
<evidence type="ECO:0000256" key="2">
    <source>
        <dbReference type="ARBA" id="ARBA00004370"/>
    </source>
</evidence>
<evidence type="ECO:0000256" key="6">
    <source>
        <dbReference type="ARBA" id="ARBA00022989"/>
    </source>
</evidence>
<feature type="domain" description="CHASE" evidence="14">
    <location>
        <begin position="121"/>
        <end position="262"/>
    </location>
</feature>
<dbReference type="Pfam" id="PF08448">
    <property type="entry name" value="PAS_4"/>
    <property type="match status" value="1"/>
</dbReference>
<dbReference type="SUPFAM" id="SSF47384">
    <property type="entry name" value="Homodimeric domain of signal transducing histidine kinase"/>
    <property type="match status" value="1"/>
</dbReference>
<comment type="catalytic activity">
    <reaction evidence="1">
        <text>ATP + protein L-histidine = ADP + protein N-phospho-L-histidine.</text>
        <dbReference type="EC" id="2.7.13.3"/>
    </reaction>
</comment>
<dbReference type="InterPro" id="IPR003594">
    <property type="entry name" value="HATPase_dom"/>
</dbReference>
<dbReference type="InterPro" id="IPR003661">
    <property type="entry name" value="HisK_dim/P_dom"/>
</dbReference>
<dbReference type="PROSITE" id="PS50112">
    <property type="entry name" value="PAS"/>
    <property type="match status" value="1"/>
</dbReference>
<dbReference type="InterPro" id="IPR006189">
    <property type="entry name" value="CHASE_dom"/>
</dbReference>
<evidence type="ECO:0000256" key="7">
    <source>
        <dbReference type="ARBA" id="ARBA00023136"/>
    </source>
</evidence>
<evidence type="ECO:0000259" key="11">
    <source>
        <dbReference type="PROSITE" id="PS50109"/>
    </source>
</evidence>
<organism evidence="15 16">
    <name type="scientific">Geomonas anaerohicana</name>
    <dbReference type="NCBI Taxonomy" id="2798583"/>
    <lineage>
        <taxon>Bacteria</taxon>
        <taxon>Pseudomonadati</taxon>
        <taxon>Thermodesulfobacteriota</taxon>
        <taxon>Desulfuromonadia</taxon>
        <taxon>Geobacterales</taxon>
        <taxon>Geobacteraceae</taxon>
        <taxon>Geomonas</taxon>
    </lineage>
</organism>
<gene>
    <name evidence="15" type="ORF">JFN91_10040</name>
</gene>
<dbReference type="SMART" id="SM00387">
    <property type="entry name" value="HATPase_c"/>
    <property type="match status" value="1"/>
</dbReference>
<protein>
    <recommendedName>
        <fullName evidence="3">histidine kinase</fullName>
        <ecNumber evidence="3">2.7.13.3</ecNumber>
    </recommendedName>
</protein>
<dbReference type="Gene3D" id="3.40.50.2300">
    <property type="match status" value="1"/>
</dbReference>
<dbReference type="InterPro" id="IPR036097">
    <property type="entry name" value="HisK_dim/P_sf"/>
</dbReference>
<keyword evidence="7 10" id="KW-0472">Membrane</keyword>
<dbReference type="PANTHER" id="PTHR43065:SF42">
    <property type="entry name" value="TWO-COMPONENT SENSOR PPRA"/>
    <property type="match status" value="1"/>
</dbReference>
<dbReference type="InterPro" id="IPR011006">
    <property type="entry name" value="CheY-like_superfamily"/>
</dbReference>
<comment type="caution">
    <text evidence="15">The sequence shown here is derived from an EMBL/GenBank/DDBJ whole genome shotgun (WGS) entry which is preliminary data.</text>
</comment>
<keyword evidence="16" id="KW-1185">Reference proteome</keyword>
<dbReference type="InterPro" id="IPR001789">
    <property type="entry name" value="Sig_transdc_resp-reg_receiver"/>
</dbReference>
<dbReference type="RefSeq" id="WP_199389071.1">
    <property type="nucleotide sequence ID" value="NZ_JAEMHL010000004.1"/>
</dbReference>
<evidence type="ECO:0000256" key="4">
    <source>
        <dbReference type="ARBA" id="ARBA00022553"/>
    </source>
</evidence>
<dbReference type="InterPro" id="IPR036890">
    <property type="entry name" value="HATPase_C_sf"/>
</dbReference>
<evidence type="ECO:0000259" key="14">
    <source>
        <dbReference type="PROSITE" id="PS50839"/>
    </source>
</evidence>
<dbReference type="EMBL" id="JAEMHL010000004">
    <property type="protein sequence ID" value="MBJ6750556.1"/>
    <property type="molecule type" value="Genomic_DNA"/>
</dbReference>
<proteinExistence type="predicted"/>
<feature type="region of interest" description="Disordered" evidence="9">
    <location>
        <begin position="1"/>
        <end position="21"/>
    </location>
</feature>
<feature type="domain" description="Histidine kinase" evidence="11">
    <location>
        <begin position="477"/>
        <end position="702"/>
    </location>
</feature>
<dbReference type="EC" id="2.7.13.3" evidence="3"/>
<dbReference type="SMART" id="SM00091">
    <property type="entry name" value="PAS"/>
    <property type="match status" value="1"/>
</dbReference>
<sequence>MDNAHLSQAPTASSPPSPPPSSDNIRVWTVTLLAFLVGLFLSGSTMLLFETKRQDSRRQAVVGLTTNAAHDIQEYLNRSISSTYALAAVIRQGNGRIDNFQELAKEMLDLYPGLSALQLVPDGIITEIVPLQGNEKAIGLNLLDKSHANTEAVEALRYGSLTLAGPFQLVQGGLALMGRLPVYLKEPNGQKRFWGFTAAMIRLESFFDAVHLKTTLTPELNYRISRIKPDTGALDVFWSHGAPLERPVSQHIALPNGEWLLSVEPVGGWYAKRVVLGEAALVLLLSSLCALTAYWLVRQPIVLRRMVDERTRELSAANARLQTEVVERRYAEEALQASEEKLRSIFASLTEVILVLDAEGRYLEIAPTSTKRLYLPPDELIGKKIPDLFPKELADFFVSTIRKALAAGTTVTVDYALNLDGEEVWFTGNVTPMPGGRVIWAAHDITQRKRAEEERLKLEKQMLHAQKLESLGVLAGGIAHDFNNILTVIVGHTDLALMRLTPDSPVADNLRRIELAASRASDLAHQMLAYSGKGHFITEELDLSRLVEEMGHMLSVSVSKKAQLVYNLCRPLPAVTADATQIRQVLMNLVINASEAIGDQSGTITITTGSVECTEAHPGGGWLSDALQPGLYAYIKVSDTGCGMDRDTMAKIFEPFFTTKFTGRGLGMAAVLGIVRGHLGAIRVESEPGQGSTFTVVLPAGDAPAQFPHAEAAPWENWRGSGTVLLIDDEDTIRALGSDMLGELGFDVVTAADGREGIEIFRSRNDIVLVLLDLTMPQMDGEQCLVELRRMDPRVRVVISSGFSEHEVSGKFLGKGISGFVQKPYKLSALREVLSSLNWESSRQLR</sequence>
<dbReference type="PROSITE" id="PS50109">
    <property type="entry name" value="HIS_KIN"/>
    <property type="match status" value="1"/>
</dbReference>
<name>A0ABS0YE19_9BACT</name>
<evidence type="ECO:0000256" key="9">
    <source>
        <dbReference type="SAM" id="MobiDB-lite"/>
    </source>
</evidence>
<comment type="subcellular location">
    <subcellularLocation>
        <location evidence="2">Membrane</location>
    </subcellularLocation>
</comment>
<dbReference type="InterPro" id="IPR013656">
    <property type="entry name" value="PAS_4"/>
</dbReference>
<evidence type="ECO:0000256" key="10">
    <source>
        <dbReference type="SAM" id="Phobius"/>
    </source>
</evidence>
<feature type="modified residue" description="4-aspartylphosphate" evidence="8">
    <location>
        <position position="773"/>
    </location>
</feature>
<dbReference type="InterPro" id="IPR005467">
    <property type="entry name" value="His_kinase_dom"/>
</dbReference>
<evidence type="ECO:0000313" key="15">
    <source>
        <dbReference type="EMBL" id="MBJ6750556.1"/>
    </source>
</evidence>
<evidence type="ECO:0000256" key="5">
    <source>
        <dbReference type="ARBA" id="ARBA00022692"/>
    </source>
</evidence>
<dbReference type="InterPro" id="IPR004358">
    <property type="entry name" value="Sig_transdc_His_kin-like_C"/>
</dbReference>
<dbReference type="PRINTS" id="PR00344">
    <property type="entry name" value="BCTRLSENSOR"/>
</dbReference>
<dbReference type="Gene3D" id="3.30.565.10">
    <property type="entry name" value="Histidine kinase-like ATPase, C-terminal domain"/>
    <property type="match status" value="1"/>
</dbReference>
<dbReference type="Gene3D" id="3.30.450.20">
    <property type="entry name" value="PAS domain"/>
    <property type="match status" value="1"/>
</dbReference>
<dbReference type="SUPFAM" id="SSF55874">
    <property type="entry name" value="ATPase domain of HSP90 chaperone/DNA topoisomerase II/histidine kinase"/>
    <property type="match status" value="1"/>
</dbReference>
<dbReference type="SMART" id="SM01079">
    <property type="entry name" value="CHASE"/>
    <property type="match status" value="1"/>
</dbReference>
<keyword evidence="4 8" id="KW-0597">Phosphoprotein</keyword>
<dbReference type="SUPFAM" id="SSF55785">
    <property type="entry name" value="PYP-like sensor domain (PAS domain)"/>
    <property type="match status" value="1"/>
</dbReference>
<dbReference type="SMART" id="SM00388">
    <property type="entry name" value="HisKA"/>
    <property type="match status" value="1"/>
</dbReference>
<dbReference type="Proteomes" id="UP000614714">
    <property type="component" value="Unassembled WGS sequence"/>
</dbReference>
<feature type="transmembrane region" description="Helical" evidence="10">
    <location>
        <begin position="25"/>
        <end position="49"/>
    </location>
</feature>
<dbReference type="Gene3D" id="3.30.450.350">
    <property type="entry name" value="CHASE domain"/>
    <property type="match status" value="1"/>
</dbReference>